<gene>
    <name evidence="2" type="ORF">JTE90_026529</name>
</gene>
<proteinExistence type="predicted"/>
<protein>
    <submittedName>
        <fullName evidence="2">Uncharacterized protein</fullName>
    </submittedName>
</protein>
<evidence type="ECO:0000313" key="2">
    <source>
        <dbReference type="EMBL" id="KAG8198632.1"/>
    </source>
</evidence>
<sequence length="77" mass="9013">MEHASEMELEESEMTTKQRDDAMFVYKSLAEICYKNMDRASADEMLMKYKREMPEFRPHPYTSGLLGPRTTSSLLLD</sequence>
<name>A0AAV6VS23_9ARAC</name>
<accession>A0AAV6VS23</accession>
<keyword evidence="3" id="KW-1185">Reference proteome</keyword>
<reference evidence="2 3" key="1">
    <citation type="journal article" date="2022" name="Nat. Ecol. Evol.">
        <title>A masculinizing supergene underlies an exaggerated male reproductive morph in a spider.</title>
        <authorList>
            <person name="Hendrickx F."/>
            <person name="De Corte Z."/>
            <person name="Sonet G."/>
            <person name="Van Belleghem S.M."/>
            <person name="Kostlbacher S."/>
            <person name="Vangestel C."/>
        </authorList>
    </citation>
    <scope>NUCLEOTIDE SEQUENCE [LARGE SCALE GENOMIC DNA]</scope>
    <source>
        <strain evidence="2">W744_W776</strain>
    </source>
</reference>
<evidence type="ECO:0000313" key="3">
    <source>
        <dbReference type="Proteomes" id="UP000827092"/>
    </source>
</evidence>
<dbReference type="AlphaFoldDB" id="A0AAV6VS23"/>
<dbReference type="EMBL" id="JAFNEN010000038">
    <property type="protein sequence ID" value="KAG8198632.1"/>
    <property type="molecule type" value="Genomic_DNA"/>
</dbReference>
<comment type="caution">
    <text evidence="2">The sequence shown here is derived from an EMBL/GenBank/DDBJ whole genome shotgun (WGS) entry which is preliminary data.</text>
</comment>
<dbReference type="Proteomes" id="UP000827092">
    <property type="component" value="Unassembled WGS sequence"/>
</dbReference>
<evidence type="ECO:0000256" key="1">
    <source>
        <dbReference type="SAM" id="MobiDB-lite"/>
    </source>
</evidence>
<organism evidence="2 3">
    <name type="scientific">Oedothorax gibbosus</name>
    <dbReference type="NCBI Taxonomy" id="931172"/>
    <lineage>
        <taxon>Eukaryota</taxon>
        <taxon>Metazoa</taxon>
        <taxon>Ecdysozoa</taxon>
        <taxon>Arthropoda</taxon>
        <taxon>Chelicerata</taxon>
        <taxon>Arachnida</taxon>
        <taxon>Araneae</taxon>
        <taxon>Araneomorphae</taxon>
        <taxon>Entelegynae</taxon>
        <taxon>Araneoidea</taxon>
        <taxon>Linyphiidae</taxon>
        <taxon>Erigoninae</taxon>
        <taxon>Oedothorax</taxon>
    </lineage>
</organism>
<feature type="region of interest" description="Disordered" evidence="1">
    <location>
        <begin position="58"/>
        <end position="77"/>
    </location>
</feature>